<proteinExistence type="predicted"/>
<dbReference type="AlphaFoldDB" id="A0A382Y575"/>
<accession>A0A382Y575</accession>
<evidence type="ECO:0000313" key="1">
    <source>
        <dbReference type="EMBL" id="SVD78497.1"/>
    </source>
</evidence>
<feature type="non-terminal residue" evidence="1">
    <location>
        <position position="1"/>
    </location>
</feature>
<organism evidence="1">
    <name type="scientific">marine metagenome</name>
    <dbReference type="NCBI Taxonomy" id="408172"/>
    <lineage>
        <taxon>unclassified sequences</taxon>
        <taxon>metagenomes</taxon>
        <taxon>ecological metagenomes</taxon>
    </lineage>
</organism>
<dbReference type="EMBL" id="UINC01173086">
    <property type="protein sequence ID" value="SVD78497.1"/>
    <property type="molecule type" value="Genomic_DNA"/>
</dbReference>
<name>A0A382Y575_9ZZZZ</name>
<reference evidence="1" key="1">
    <citation type="submission" date="2018-05" db="EMBL/GenBank/DDBJ databases">
        <authorList>
            <person name="Lanie J.A."/>
            <person name="Ng W.-L."/>
            <person name="Kazmierczak K.M."/>
            <person name="Andrzejewski T.M."/>
            <person name="Davidsen T.M."/>
            <person name="Wayne K.J."/>
            <person name="Tettelin H."/>
            <person name="Glass J.I."/>
            <person name="Rusch D."/>
            <person name="Podicherti R."/>
            <person name="Tsui H.-C.T."/>
            <person name="Winkler M.E."/>
        </authorList>
    </citation>
    <scope>NUCLEOTIDE SEQUENCE</scope>
</reference>
<feature type="non-terminal residue" evidence="1">
    <location>
        <position position="48"/>
    </location>
</feature>
<protein>
    <submittedName>
        <fullName evidence="1">Uncharacterized protein</fullName>
    </submittedName>
</protein>
<sequence>VNSLRDELEKTQIGREEEIQKAVAIANDESTQLKSTVNNLRDTLEKSQ</sequence>
<gene>
    <name evidence="1" type="ORF">METZ01_LOCUS431351</name>
</gene>